<keyword evidence="2" id="KW-0732">Signal</keyword>
<dbReference type="PANTHER" id="PTHR42776:SF13">
    <property type="entry name" value="DIPEPTIDYL-PEPTIDASE 5"/>
    <property type="match status" value="1"/>
</dbReference>
<keyword evidence="8" id="KW-1185">Reference proteome</keyword>
<dbReference type="PANTHER" id="PTHR42776">
    <property type="entry name" value="SERINE PEPTIDASE S9 FAMILY MEMBER"/>
    <property type="match status" value="1"/>
</dbReference>
<dbReference type="InterPro" id="IPR001375">
    <property type="entry name" value="Peptidase_S9_cat"/>
</dbReference>
<evidence type="ECO:0000256" key="5">
    <source>
        <dbReference type="SAM" id="MobiDB-lite"/>
    </source>
</evidence>
<feature type="domain" description="Peptidase S9 prolyl oligopeptidase catalytic" evidence="6">
    <location>
        <begin position="536"/>
        <end position="598"/>
    </location>
</feature>
<dbReference type="InterPro" id="IPR029058">
    <property type="entry name" value="AB_hydrolase_fold"/>
</dbReference>
<evidence type="ECO:0000256" key="3">
    <source>
        <dbReference type="ARBA" id="ARBA00022801"/>
    </source>
</evidence>
<dbReference type="SUPFAM" id="SSF53474">
    <property type="entry name" value="alpha/beta-Hydrolases"/>
    <property type="match status" value="1"/>
</dbReference>
<dbReference type="Pfam" id="PF00326">
    <property type="entry name" value="Peptidase_S9"/>
    <property type="match status" value="1"/>
</dbReference>
<keyword evidence="3" id="KW-0378">Hydrolase</keyword>
<feature type="compositionally biased region" description="Basic and acidic residues" evidence="5">
    <location>
        <begin position="611"/>
        <end position="625"/>
    </location>
</feature>
<dbReference type="SUPFAM" id="SSF82171">
    <property type="entry name" value="DPP6 N-terminal domain-like"/>
    <property type="match status" value="1"/>
</dbReference>
<evidence type="ECO:0000256" key="2">
    <source>
        <dbReference type="ARBA" id="ARBA00022729"/>
    </source>
</evidence>
<dbReference type="Gene3D" id="3.40.50.1820">
    <property type="entry name" value="alpha/beta hydrolase"/>
    <property type="match status" value="1"/>
</dbReference>
<evidence type="ECO:0000256" key="1">
    <source>
        <dbReference type="ARBA" id="ARBA00010040"/>
    </source>
</evidence>
<comment type="similarity">
    <text evidence="1">Belongs to the peptidase S9C family.</text>
</comment>
<evidence type="ECO:0000313" key="7">
    <source>
        <dbReference type="EMBL" id="CEL08942.1"/>
    </source>
</evidence>
<proteinExistence type="inferred from homology"/>
<evidence type="ECO:0000256" key="4">
    <source>
        <dbReference type="ARBA" id="ARBA00032829"/>
    </source>
</evidence>
<sequence>MTQIKSTEQSPLLTPPYIRALSPELPQSTSFESLQSSLIETPIRSAPVPNSSGELIVYTERRYTPPPTTLQSAIWVIDLNSARRWPIPDTANASYPQWLGHSDQLIWLETLENGHTQFVVGDARLQSPGYIAGSVSGPVWDLRTAGVVFKEDRGDDDDLSFAVIGEANPDGTLYNPRIDVGGTGGPVQLKAGGAVSVATAHNGHEYKDARRTDVIWFGCLGNQSYEIFQPRRCLPGGITRPRTQSSRSLSGLLHDLWVIMFAAKDPEVDGARHTASSCYICPVLDWNGLLVPDDYYKAFRHRGLGGTISSPAANKKGAVAFLSQKEDGYAADKNRIILVNDLNTGAYREIFASADGKGMWDLSPSSASFASDGHLLLNVEEQGKRVLYKVSPMNGIGDREPTPADVVKIEPPFPHLSSIDEVTHVTETSSSVLFVCDSFIHEREFILKDLMTGETRELLQNSTRGGLLENQIAEIWYPSTNNRNIHAWVIKPADFNPEKKYPLVYLIHAKQHGSWISSWGHDPTGLNLNPVCLAEHGGYVVVAPNITRSSGYGQGFVDGMRHSFAGAPYEDLMHGFRYLQTEPSLFYIDTSRSVAVGGPRLWWIHDKLDPRPGARTEVSRSDKLQWRSQHHVPPLQRQRRTAISYA</sequence>
<dbReference type="EMBL" id="CDMC01000012">
    <property type="protein sequence ID" value="CEL08942.1"/>
    <property type="molecule type" value="Genomic_DNA"/>
</dbReference>
<dbReference type="AlphaFoldDB" id="A0A0U5GE37"/>
<feature type="region of interest" description="Disordered" evidence="5">
    <location>
        <begin position="611"/>
        <end position="646"/>
    </location>
</feature>
<dbReference type="GO" id="GO:0006508">
    <property type="term" value="P:proteolysis"/>
    <property type="evidence" value="ECO:0007669"/>
    <property type="project" value="InterPro"/>
</dbReference>
<gene>
    <name evidence="7" type="ORF">ASPCAL12087</name>
</gene>
<dbReference type="GO" id="GO:0004252">
    <property type="term" value="F:serine-type endopeptidase activity"/>
    <property type="evidence" value="ECO:0007669"/>
    <property type="project" value="TreeGrafter"/>
</dbReference>
<reference evidence="8" key="1">
    <citation type="journal article" date="2016" name="Genome Announc.">
        <title>Draft genome sequences of fungus Aspergillus calidoustus.</title>
        <authorList>
            <person name="Horn F."/>
            <person name="Linde J."/>
            <person name="Mattern D.J."/>
            <person name="Walther G."/>
            <person name="Guthke R."/>
            <person name="Scherlach K."/>
            <person name="Martin K."/>
            <person name="Brakhage A.A."/>
            <person name="Petzke L."/>
            <person name="Valiante V."/>
        </authorList>
    </citation>
    <scope>NUCLEOTIDE SEQUENCE [LARGE SCALE GENOMIC DNA]</scope>
    <source>
        <strain evidence="8">SF006504</strain>
    </source>
</reference>
<name>A0A0U5GE37_ASPCI</name>
<accession>A0A0U5GE37</accession>
<evidence type="ECO:0000313" key="8">
    <source>
        <dbReference type="Proteomes" id="UP000054771"/>
    </source>
</evidence>
<protein>
    <recommendedName>
        <fullName evidence="4">Dipeptidyl-peptidase V</fullName>
    </recommendedName>
</protein>
<evidence type="ECO:0000259" key="6">
    <source>
        <dbReference type="Pfam" id="PF00326"/>
    </source>
</evidence>
<dbReference type="STRING" id="454130.A0A0U5GE37"/>
<organism evidence="7 8">
    <name type="scientific">Aspergillus calidoustus</name>
    <dbReference type="NCBI Taxonomy" id="454130"/>
    <lineage>
        <taxon>Eukaryota</taxon>
        <taxon>Fungi</taxon>
        <taxon>Dikarya</taxon>
        <taxon>Ascomycota</taxon>
        <taxon>Pezizomycotina</taxon>
        <taxon>Eurotiomycetes</taxon>
        <taxon>Eurotiomycetidae</taxon>
        <taxon>Eurotiales</taxon>
        <taxon>Aspergillaceae</taxon>
        <taxon>Aspergillus</taxon>
        <taxon>Aspergillus subgen. Nidulantes</taxon>
    </lineage>
</organism>
<dbReference type="Proteomes" id="UP000054771">
    <property type="component" value="Unassembled WGS sequence"/>
</dbReference>
<dbReference type="OrthoDB" id="416344at2759"/>